<keyword evidence="4" id="KW-0539">Nucleus</keyword>
<evidence type="ECO:0000256" key="5">
    <source>
        <dbReference type="SAM" id="MobiDB-lite"/>
    </source>
</evidence>
<evidence type="ECO:0008006" key="8">
    <source>
        <dbReference type="Google" id="ProtNLM"/>
    </source>
</evidence>
<evidence type="ECO:0000313" key="6">
    <source>
        <dbReference type="EMBL" id="CAL5140591.1"/>
    </source>
</evidence>
<evidence type="ECO:0000256" key="2">
    <source>
        <dbReference type="ARBA" id="ARBA00004496"/>
    </source>
</evidence>
<dbReference type="PANTHER" id="PTHR21399">
    <property type="entry name" value="CHLORIDE CONDUCTANCE REGULATORY PROTEIN ICLN"/>
    <property type="match status" value="1"/>
</dbReference>
<dbReference type="Pfam" id="PF03517">
    <property type="entry name" value="Voldacs"/>
    <property type="match status" value="1"/>
</dbReference>
<dbReference type="Proteomes" id="UP001497525">
    <property type="component" value="Unassembled WGS sequence"/>
</dbReference>
<gene>
    <name evidence="6" type="ORF">CDAUBV1_LOCUS15899</name>
</gene>
<dbReference type="EMBL" id="CAXLJL010000745">
    <property type="protein sequence ID" value="CAL5140591.1"/>
    <property type="molecule type" value="Genomic_DNA"/>
</dbReference>
<dbReference type="GO" id="GO:0005681">
    <property type="term" value="C:spliceosomal complex"/>
    <property type="evidence" value="ECO:0007669"/>
    <property type="project" value="TreeGrafter"/>
</dbReference>
<dbReference type="GO" id="GO:0045292">
    <property type="term" value="P:mRNA cis splicing, via spliceosome"/>
    <property type="evidence" value="ECO:0007669"/>
    <property type="project" value="TreeGrafter"/>
</dbReference>
<evidence type="ECO:0000256" key="1">
    <source>
        <dbReference type="ARBA" id="ARBA00004123"/>
    </source>
</evidence>
<name>A0AAV2TU47_CALDB</name>
<sequence>MVVAPAVTHSISLQERDVVLFNDHDRVENGTLCISDESVKWEGESRSFSIPYKQITLHAISKDPIHTSGDQENNFIFPYPHLLVMVDGAEALGNIQLNGVRGESMTAAGGDEAMAVDEENGAEEDNNSDSESRASDCPGETTILRFVPSNPIVLENLYETMANCQALNPDSDELSQSDLEEALEENEEDEGHVSDGDDPYPGVPATDGNTDEFDPEQFADI</sequence>
<organism evidence="6 7">
    <name type="scientific">Calicophoron daubneyi</name>
    <name type="common">Rumen fluke</name>
    <name type="synonym">Paramphistomum daubneyi</name>
    <dbReference type="NCBI Taxonomy" id="300641"/>
    <lineage>
        <taxon>Eukaryota</taxon>
        <taxon>Metazoa</taxon>
        <taxon>Spiralia</taxon>
        <taxon>Lophotrochozoa</taxon>
        <taxon>Platyhelminthes</taxon>
        <taxon>Trematoda</taxon>
        <taxon>Digenea</taxon>
        <taxon>Plagiorchiida</taxon>
        <taxon>Pronocephalata</taxon>
        <taxon>Paramphistomoidea</taxon>
        <taxon>Paramphistomidae</taxon>
        <taxon>Calicophoron</taxon>
    </lineage>
</organism>
<proteinExistence type="predicted"/>
<evidence type="ECO:0000256" key="4">
    <source>
        <dbReference type="ARBA" id="ARBA00023242"/>
    </source>
</evidence>
<dbReference type="GO" id="GO:0034715">
    <property type="term" value="C:pICln-Sm protein complex"/>
    <property type="evidence" value="ECO:0007669"/>
    <property type="project" value="TreeGrafter"/>
</dbReference>
<dbReference type="Gene3D" id="2.30.29.30">
    <property type="entry name" value="Pleckstrin-homology domain (PH domain)/Phosphotyrosine-binding domain (PTB)"/>
    <property type="match status" value="1"/>
</dbReference>
<feature type="compositionally biased region" description="Acidic residues" evidence="5">
    <location>
        <begin position="209"/>
        <end position="221"/>
    </location>
</feature>
<feature type="region of interest" description="Disordered" evidence="5">
    <location>
        <begin position="168"/>
        <end position="221"/>
    </location>
</feature>
<dbReference type="GO" id="GO:0005829">
    <property type="term" value="C:cytosol"/>
    <property type="evidence" value="ECO:0007669"/>
    <property type="project" value="TreeGrafter"/>
</dbReference>
<feature type="compositionally biased region" description="Acidic residues" evidence="5">
    <location>
        <begin position="170"/>
        <end position="190"/>
    </location>
</feature>
<dbReference type="InterPro" id="IPR039924">
    <property type="entry name" value="ICln/Lot5/Saf5"/>
</dbReference>
<reference evidence="6" key="1">
    <citation type="submission" date="2024-06" db="EMBL/GenBank/DDBJ databases">
        <authorList>
            <person name="Liu X."/>
            <person name="Lenzi L."/>
            <person name="Haldenby T S."/>
            <person name="Uol C."/>
        </authorList>
    </citation>
    <scope>NUCLEOTIDE SEQUENCE</scope>
</reference>
<evidence type="ECO:0000256" key="3">
    <source>
        <dbReference type="ARBA" id="ARBA00022490"/>
    </source>
</evidence>
<evidence type="ECO:0000313" key="7">
    <source>
        <dbReference type="Proteomes" id="UP001497525"/>
    </source>
</evidence>
<feature type="compositionally biased region" description="Acidic residues" evidence="5">
    <location>
        <begin position="119"/>
        <end position="128"/>
    </location>
</feature>
<comment type="caution">
    <text evidence="6">The sequence shown here is derived from an EMBL/GenBank/DDBJ whole genome shotgun (WGS) entry which is preliminary data.</text>
</comment>
<dbReference type="InterPro" id="IPR011993">
    <property type="entry name" value="PH-like_dom_sf"/>
</dbReference>
<keyword evidence="3" id="KW-0963">Cytoplasm</keyword>
<accession>A0AAV2TU47</accession>
<dbReference type="AlphaFoldDB" id="A0AAV2TU47"/>
<dbReference type="GO" id="GO:0000387">
    <property type="term" value="P:spliceosomal snRNP assembly"/>
    <property type="evidence" value="ECO:0007669"/>
    <property type="project" value="TreeGrafter"/>
</dbReference>
<comment type="subcellular location">
    <subcellularLocation>
        <location evidence="2">Cytoplasm</location>
    </subcellularLocation>
    <subcellularLocation>
        <location evidence="1">Nucleus</location>
    </subcellularLocation>
</comment>
<protein>
    <recommendedName>
        <fullName evidence="8">Methylosome subunit pICln</fullName>
    </recommendedName>
</protein>
<feature type="region of interest" description="Disordered" evidence="5">
    <location>
        <begin position="119"/>
        <end position="142"/>
    </location>
</feature>
<dbReference type="PANTHER" id="PTHR21399:SF0">
    <property type="entry name" value="METHYLOSOME SUBUNIT PICLN"/>
    <property type="match status" value="1"/>
</dbReference>